<dbReference type="SUPFAM" id="SSF56112">
    <property type="entry name" value="Protein kinase-like (PK-like)"/>
    <property type="match status" value="1"/>
</dbReference>
<proteinExistence type="predicted"/>
<dbReference type="PANTHER" id="PTHR37542:SF1">
    <property type="entry name" value="PRION-INHIBITION AND PROPAGATION HELO DOMAIN-CONTAINING PROTEIN"/>
    <property type="match status" value="1"/>
</dbReference>
<evidence type="ECO:0000313" key="3">
    <source>
        <dbReference type="Proteomes" id="UP001152607"/>
    </source>
</evidence>
<protein>
    <recommendedName>
        <fullName evidence="1">Protein kinase domain-containing protein</fullName>
    </recommendedName>
</protein>
<dbReference type="InterPro" id="IPR000719">
    <property type="entry name" value="Prot_kinase_dom"/>
</dbReference>
<dbReference type="OrthoDB" id="1911848at2759"/>
<keyword evidence="3" id="KW-1185">Reference proteome</keyword>
<name>A0A9W4XPM6_9PLEO</name>
<evidence type="ECO:0000259" key="1">
    <source>
        <dbReference type="PROSITE" id="PS50011"/>
    </source>
</evidence>
<dbReference type="PANTHER" id="PTHR37542">
    <property type="entry name" value="HELO DOMAIN-CONTAINING PROTEIN-RELATED"/>
    <property type="match status" value="1"/>
</dbReference>
<dbReference type="EMBL" id="CAOQHR010000006">
    <property type="protein sequence ID" value="CAI6336155.1"/>
    <property type="molecule type" value="Genomic_DNA"/>
</dbReference>
<gene>
    <name evidence="2" type="ORF">PDIGIT_LOCUS9247</name>
</gene>
<evidence type="ECO:0000313" key="2">
    <source>
        <dbReference type="EMBL" id="CAI6336155.1"/>
    </source>
</evidence>
<comment type="caution">
    <text evidence="2">The sequence shown here is derived from an EMBL/GenBank/DDBJ whole genome shotgun (WGS) entry which is preliminary data.</text>
</comment>
<dbReference type="InterPro" id="IPR011009">
    <property type="entry name" value="Kinase-like_dom_sf"/>
</dbReference>
<dbReference type="Proteomes" id="UP001152607">
    <property type="component" value="Unassembled WGS sequence"/>
</dbReference>
<dbReference type="GO" id="GO:0004672">
    <property type="term" value="F:protein kinase activity"/>
    <property type="evidence" value="ECO:0007669"/>
    <property type="project" value="InterPro"/>
</dbReference>
<sequence length="310" mass="35409">MSFGRSAFSDNLLKRKRGTPPKEIDLDEAIDEVETWQRLTFDPLWFETVKAQAKQFDAILQETAKDKLTSTAISVRNPLRNLASSNVFLPAHQLESAEKARAAYSTVELIKVDDKWRLRDSTRNLHKNFVRELAVKLNSANPATFGLLTCLGAAQHQPSLAFSIIFRMPDNMAAPETLRAKLPSTTPSHSLSDRFRLAIQLARAVFHFHTFDMVHKSIRPENILLFRDSESTLGSAFLLGFERVRRDEDDTRLSGDEDWARNLCRHPQRQGPRLQERYIMPHDIYSLGVCLLEIGLWSSFVDYTPSRTPI</sequence>
<dbReference type="GO" id="GO:0005524">
    <property type="term" value="F:ATP binding"/>
    <property type="evidence" value="ECO:0007669"/>
    <property type="project" value="InterPro"/>
</dbReference>
<dbReference type="Gene3D" id="1.10.510.10">
    <property type="entry name" value="Transferase(Phosphotransferase) domain 1"/>
    <property type="match status" value="1"/>
</dbReference>
<feature type="domain" description="Protein kinase" evidence="1">
    <location>
        <begin position="73"/>
        <end position="310"/>
    </location>
</feature>
<organism evidence="2 3">
    <name type="scientific">Periconia digitata</name>
    <dbReference type="NCBI Taxonomy" id="1303443"/>
    <lineage>
        <taxon>Eukaryota</taxon>
        <taxon>Fungi</taxon>
        <taxon>Dikarya</taxon>
        <taxon>Ascomycota</taxon>
        <taxon>Pezizomycotina</taxon>
        <taxon>Dothideomycetes</taxon>
        <taxon>Pleosporomycetidae</taxon>
        <taxon>Pleosporales</taxon>
        <taxon>Massarineae</taxon>
        <taxon>Periconiaceae</taxon>
        <taxon>Periconia</taxon>
    </lineage>
</organism>
<dbReference type="AlphaFoldDB" id="A0A9W4XPM6"/>
<reference evidence="2" key="1">
    <citation type="submission" date="2023-01" db="EMBL/GenBank/DDBJ databases">
        <authorList>
            <person name="Van Ghelder C."/>
            <person name="Rancurel C."/>
        </authorList>
    </citation>
    <scope>NUCLEOTIDE SEQUENCE</scope>
    <source>
        <strain evidence="2">CNCM I-4278</strain>
    </source>
</reference>
<dbReference type="PROSITE" id="PS50011">
    <property type="entry name" value="PROTEIN_KINASE_DOM"/>
    <property type="match status" value="1"/>
</dbReference>
<accession>A0A9W4XPM6</accession>